<accession>A0A5E4NF75</accession>
<proteinExistence type="predicted"/>
<name>A0A5E4NF75_9HEMI</name>
<dbReference type="Proteomes" id="UP000325440">
    <property type="component" value="Unassembled WGS sequence"/>
</dbReference>
<dbReference type="EMBL" id="CABPRJ010002370">
    <property type="protein sequence ID" value="VVC43561.1"/>
    <property type="molecule type" value="Genomic_DNA"/>
</dbReference>
<keyword evidence="2" id="KW-1185">Reference proteome</keyword>
<gene>
    <name evidence="1" type="ORF">CINCED_3A000611</name>
</gene>
<evidence type="ECO:0000313" key="2">
    <source>
        <dbReference type="Proteomes" id="UP000325440"/>
    </source>
</evidence>
<evidence type="ECO:0000313" key="1">
    <source>
        <dbReference type="EMBL" id="VVC43561.1"/>
    </source>
</evidence>
<protein>
    <submittedName>
        <fullName evidence="1">Uncharacterized protein</fullName>
    </submittedName>
</protein>
<organism evidence="1 2">
    <name type="scientific">Cinara cedri</name>
    <dbReference type="NCBI Taxonomy" id="506608"/>
    <lineage>
        <taxon>Eukaryota</taxon>
        <taxon>Metazoa</taxon>
        <taxon>Ecdysozoa</taxon>
        <taxon>Arthropoda</taxon>
        <taxon>Hexapoda</taxon>
        <taxon>Insecta</taxon>
        <taxon>Pterygota</taxon>
        <taxon>Neoptera</taxon>
        <taxon>Paraneoptera</taxon>
        <taxon>Hemiptera</taxon>
        <taxon>Sternorrhyncha</taxon>
        <taxon>Aphidomorpha</taxon>
        <taxon>Aphidoidea</taxon>
        <taxon>Aphididae</taxon>
        <taxon>Lachninae</taxon>
        <taxon>Cinara</taxon>
    </lineage>
</organism>
<reference evidence="1 2" key="1">
    <citation type="submission" date="2019-08" db="EMBL/GenBank/DDBJ databases">
        <authorList>
            <person name="Alioto T."/>
            <person name="Alioto T."/>
            <person name="Gomez Garrido J."/>
        </authorList>
    </citation>
    <scope>NUCLEOTIDE SEQUENCE [LARGE SCALE GENOMIC DNA]</scope>
</reference>
<sequence length="150" mass="16834">MDKKKKTVENSTLPVCSFARGHKRAVVVRRRRRGPADNYWAAATLTAAAATRAPPARGRMRVRAPRTYPVYAMCVVHDACMPVRPSVRPSVQRLHPGNSRVAVRVRMRAQDHGNPLVISPDEISTPDRHPPHTRENCIFLMYVRSDAMGT</sequence>
<dbReference type="AlphaFoldDB" id="A0A5E4NF75"/>